<dbReference type="InterPro" id="IPR036291">
    <property type="entry name" value="NAD(P)-bd_dom_sf"/>
</dbReference>
<evidence type="ECO:0000313" key="5">
    <source>
        <dbReference type="EMBL" id="HHP82218.1"/>
    </source>
</evidence>
<dbReference type="GO" id="GO:0050661">
    <property type="term" value="F:NADP binding"/>
    <property type="evidence" value="ECO:0007669"/>
    <property type="project" value="InterPro"/>
</dbReference>
<dbReference type="InterPro" id="IPR029154">
    <property type="entry name" value="HIBADH-like_NADP-bd"/>
</dbReference>
<dbReference type="InterPro" id="IPR015815">
    <property type="entry name" value="HIBADH-related"/>
</dbReference>
<dbReference type="AlphaFoldDB" id="A0A7C5TGQ2"/>
<feature type="domain" description="3-hydroxyisobutyrate dehydrogenase-like NAD-binding" evidence="4">
    <location>
        <begin position="167"/>
        <end position="282"/>
    </location>
</feature>
<dbReference type="InterPro" id="IPR006115">
    <property type="entry name" value="6PGDH_NADP-bd"/>
</dbReference>
<gene>
    <name evidence="5" type="ORF">ENM84_06085</name>
</gene>
<feature type="domain" description="6-phosphogluconate dehydrogenase NADP-binding" evidence="3">
    <location>
        <begin position="2"/>
        <end position="161"/>
    </location>
</feature>
<proteinExistence type="predicted"/>
<dbReference type="InterPro" id="IPR051265">
    <property type="entry name" value="HIBADH-related_NP60_sf"/>
</dbReference>
<dbReference type="SUPFAM" id="SSF51735">
    <property type="entry name" value="NAD(P)-binding Rossmann-fold domains"/>
    <property type="match status" value="1"/>
</dbReference>
<dbReference type="Gene3D" id="3.40.50.720">
    <property type="entry name" value="NAD(P)-binding Rossmann-like Domain"/>
    <property type="match status" value="1"/>
</dbReference>
<comment type="caution">
    <text evidence="5">The sequence shown here is derived from an EMBL/GenBank/DDBJ whole genome shotgun (WGS) entry which is preliminary data.</text>
</comment>
<dbReference type="PIRSF" id="PIRSF000103">
    <property type="entry name" value="HIBADH"/>
    <property type="match status" value="1"/>
</dbReference>
<dbReference type="Pfam" id="PF03446">
    <property type="entry name" value="NAD_binding_2"/>
    <property type="match status" value="1"/>
</dbReference>
<dbReference type="EMBL" id="DRZI01000260">
    <property type="protein sequence ID" value="HHP82218.1"/>
    <property type="molecule type" value="Genomic_DNA"/>
</dbReference>
<protein>
    <submittedName>
        <fullName evidence="5">NAD(P)-dependent oxidoreductase</fullName>
    </submittedName>
</protein>
<organism evidence="5">
    <name type="scientific">Ignisphaera aggregans</name>
    <dbReference type="NCBI Taxonomy" id="334771"/>
    <lineage>
        <taxon>Archaea</taxon>
        <taxon>Thermoproteota</taxon>
        <taxon>Thermoprotei</taxon>
        <taxon>Desulfurococcales</taxon>
        <taxon>Desulfurococcaceae</taxon>
        <taxon>Ignisphaera</taxon>
    </lineage>
</organism>
<keyword evidence="2" id="KW-0520">NAD</keyword>
<dbReference type="PANTHER" id="PTHR43580:SF2">
    <property type="entry name" value="CYTOKINE-LIKE NUCLEAR FACTOR N-PAC"/>
    <property type="match status" value="1"/>
</dbReference>
<evidence type="ECO:0000259" key="4">
    <source>
        <dbReference type="Pfam" id="PF14833"/>
    </source>
</evidence>
<dbReference type="Gene3D" id="1.10.1040.10">
    <property type="entry name" value="N-(1-d-carboxylethyl)-l-norvaline Dehydrogenase, domain 2"/>
    <property type="match status" value="1"/>
</dbReference>
<keyword evidence="1" id="KW-0560">Oxidoreductase</keyword>
<dbReference type="GO" id="GO:0016491">
    <property type="term" value="F:oxidoreductase activity"/>
    <property type="evidence" value="ECO:0007669"/>
    <property type="project" value="UniProtKB-KW"/>
</dbReference>
<dbReference type="GO" id="GO:0051287">
    <property type="term" value="F:NAD binding"/>
    <property type="evidence" value="ECO:0007669"/>
    <property type="project" value="InterPro"/>
</dbReference>
<evidence type="ECO:0000259" key="3">
    <source>
        <dbReference type="Pfam" id="PF03446"/>
    </source>
</evidence>
<sequence>MKVCIVGLGLMGSALARRLSSNGFGIVLYNRTKEKALSLVNEIGGEVADTPAICSESSDITAVFVADDNALLNVALPPNGFIEKCRDRYIVNMSTVTTSISSILNDMVKIYGGRYIEAPVYGSFSEVLEGKLTVMVSSDSAIDGDIEVFLNTIARKIIYVGKVPKAMALKLALNQLNMSVVASLAESLAFLHIFNIDYNIFIELVKGTWMEPLITRFLERSLKEHPPRFRIELAAKDLQSFIESARTLKLNTLVTSAAMQRYLEAALHGYGDKDYPNIAKYLIDTIDKQSNENQNI</sequence>
<evidence type="ECO:0000256" key="1">
    <source>
        <dbReference type="ARBA" id="ARBA00023002"/>
    </source>
</evidence>
<dbReference type="SUPFAM" id="SSF48179">
    <property type="entry name" value="6-phosphogluconate dehydrogenase C-terminal domain-like"/>
    <property type="match status" value="1"/>
</dbReference>
<dbReference type="InterPro" id="IPR008927">
    <property type="entry name" value="6-PGluconate_DH-like_C_sf"/>
</dbReference>
<dbReference type="PANTHER" id="PTHR43580">
    <property type="entry name" value="OXIDOREDUCTASE GLYR1-RELATED"/>
    <property type="match status" value="1"/>
</dbReference>
<dbReference type="InterPro" id="IPR013328">
    <property type="entry name" value="6PGD_dom2"/>
</dbReference>
<name>A0A7C5TGQ2_9CREN</name>
<reference evidence="5" key="1">
    <citation type="journal article" date="2020" name="mSystems">
        <title>Genome- and Community-Level Interaction Insights into Carbon Utilization and Element Cycling Functions of Hydrothermarchaeota in Hydrothermal Sediment.</title>
        <authorList>
            <person name="Zhou Z."/>
            <person name="Liu Y."/>
            <person name="Xu W."/>
            <person name="Pan J."/>
            <person name="Luo Z.H."/>
            <person name="Li M."/>
        </authorList>
    </citation>
    <scope>NUCLEOTIDE SEQUENCE [LARGE SCALE GENOMIC DNA]</scope>
    <source>
        <strain evidence="5">SpSt-1121</strain>
    </source>
</reference>
<accession>A0A7C5TGQ2</accession>
<evidence type="ECO:0000256" key="2">
    <source>
        <dbReference type="ARBA" id="ARBA00023027"/>
    </source>
</evidence>
<dbReference type="Pfam" id="PF14833">
    <property type="entry name" value="NAD_binding_11"/>
    <property type="match status" value="1"/>
</dbReference>